<dbReference type="eggNOG" id="ENOG502QWD7">
    <property type="taxonomic scope" value="Eukaryota"/>
</dbReference>
<evidence type="ECO:0000259" key="3">
    <source>
        <dbReference type="Pfam" id="PF02668"/>
    </source>
</evidence>
<dbReference type="PANTHER" id="PTHR10696:SF56">
    <property type="entry name" value="TAUD_TFDA-LIKE DOMAIN-CONTAINING PROTEIN"/>
    <property type="match status" value="1"/>
</dbReference>
<keyword evidence="1" id="KW-0560">Oxidoreductase</keyword>
<evidence type="ECO:0000256" key="2">
    <source>
        <dbReference type="ARBA" id="ARBA00023194"/>
    </source>
</evidence>
<dbReference type="GO" id="GO:0016491">
    <property type="term" value="F:oxidoreductase activity"/>
    <property type="evidence" value="ECO:0007669"/>
    <property type="project" value="UniProtKB-KW"/>
</dbReference>
<dbReference type="KEGG" id="csl:COCSUDRAFT_53871"/>
<keyword evidence="2" id="KW-0045">Antibiotic biosynthesis</keyword>
<protein>
    <submittedName>
        <fullName evidence="4">Clavaminate synthase-like protein</fullName>
    </submittedName>
</protein>
<dbReference type="PANTHER" id="PTHR10696">
    <property type="entry name" value="GAMMA-BUTYROBETAINE HYDROXYLASE-RELATED"/>
    <property type="match status" value="1"/>
</dbReference>
<name>I0YTX8_COCSC</name>
<dbReference type="InterPro" id="IPR050411">
    <property type="entry name" value="AlphaKG_dependent_hydroxylases"/>
</dbReference>
<proteinExistence type="predicted"/>
<dbReference type="STRING" id="574566.I0YTX8"/>
<dbReference type="Gene3D" id="3.60.130.10">
    <property type="entry name" value="Clavaminate synthase-like"/>
    <property type="match status" value="1"/>
</dbReference>
<dbReference type="OrthoDB" id="272271at2759"/>
<dbReference type="InterPro" id="IPR003819">
    <property type="entry name" value="TauD/TfdA-like"/>
</dbReference>
<comment type="caution">
    <text evidence="4">The sequence shown here is derived from an EMBL/GenBank/DDBJ whole genome shotgun (WGS) entry which is preliminary data.</text>
</comment>
<reference evidence="4 5" key="1">
    <citation type="journal article" date="2012" name="Genome Biol.">
        <title>The genome of the polar eukaryotic microalga coccomyxa subellipsoidea reveals traits of cold adaptation.</title>
        <authorList>
            <person name="Blanc G."/>
            <person name="Agarkova I."/>
            <person name="Grimwood J."/>
            <person name="Kuo A."/>
            <person name="Brueggeman A."/>
            <person name="Dunigan D."/>
            <person name="Gurnon J."/>
            <person name="Ladunga I."/>
            <person name="Lindquist E."/>
            <person name="Lucas S."/>
            <person name="Pangilinan J."/>
            <person name="Proschold T."/>
            <person name="Salamov A."/>
            <person name="Schmutz J."/>
            <person name="Weeks D."/>
            <person name="Yamada T."/>
            <person name="Claverie J.M."/>
            <person name="Grigoriev I."/>
            <person name="Van Etten J."/>
            <person name="Lomsadze A."/>
            <person name="Borodovsky M."/>
        </authorList>
    </citation>
    <scope>NUCLEOTIDE SEQUENCE [LARGE SCALE GENOMIC DNA]</scope>
    <source>
        <strain evidence="4 5">C-169</strain>
    </source>
</reference>
<sequence length="406" mass="45827">MAPGILQDLSPETLVKKHYSDALEDQKIIQKAAPVNGLKHSGPQGHIEPFTIVDDPSAWLAADYKNKQDAYIYTLTPEDIKEVDAAIALVEEGGLRIEGNLVHIQERVPSREEFPLPSLGPKLEALREEVRIGRGFQLLRGLPVDRYTRLQTLIAYWGFGLYWGNVVSQNAKAHIVGHVKNIGHDVKTPTTRVYATPLAQPMHTDSADIVALLSLKLSKEGGLSSWSSSVSVHNELLKLGRKDLVEELTKAQWWVDRKGEIPPGKKEYFQLQIFHYYKGYLSSPYLPTYYELAQRHADVPRLSDKQVEAIRLYNALALSDKLRLDILLQPGDIQLLSNHTQLHTRSAFVDYAEVEKRRHLLRLWVAPTNDRPLPEEYAELWDSTEPGKRGGIYIDGTPLTVPLEAE</sequence>
<keyword evidence="5" id="KW-1185">Reference proteome</keyword>
<dbReference type="EMBL" id="AGSI01000011">
    <property type="protein sequence ID" value="EIE21847.1"/>
    <property type="molecule type" value="Genomic_DNA"/>
</dbReference>
<feature type="domain" description="TauD/TfdA-like" evidence="3">
    <location>
        <begin position="111"/>
        <end position="364"/>
    </location>
</feature>
<dbReference type="Proteomes" id="UP000007264">
    <property type="component" value="Unassembled WGS sequence"/>
</dbReference>
<evidence type="ECO:0000313" key="5">
    <source>
        <dbReference type="Proteomes" id="UP000007264"/>
    </source>
</evidence>
<evidence type="ECO:0000313" key="4">
    <source>
        <dbReference type="EMBL" id="EIE21847.1"/>
    </source>
</evidence>
<gene>
    <name evidence="4" type="ORF">COCSUDRAFT_53871</name>
</gene>
<dbReference type="AlphaFoldDB" id="I0YTX8"/>
<dbReference type="InterPro" id="IPR042098">
    <property type="entry name" value="TauD-like_sf"/>
</dbReference>
<organism evidence="4 5">
    <name type="scientific">Coccomyxa subellipsoidea (strain C-169)</name>
    <name type="common">Green microalga</name>
    <dbReference type="NCBI Taxonomy" id="574566"/>
    <lineage>
        <taxon>Eukaryota</taxon>
        <taxon>Viridiplantae</taxon>
        <taxon>Chlorophyta</taxon>
        <taxon>core chlorophytes</taxon>
        <taxon>Trebouxiophyceae</taxon>
        <taxon>Trebouxiophyceae incertae sedis</taxon>
        <taxon>Coccomyxaceae</taxon>
        <taxon>Coccomyxa</taxon>
        <taxon>Coccomyxa subellipsoidea</taxon>
    </lineage>
</organism>
<dbReference type="SUPFAM" id="SSF51197">
    <property type="entry name" value="Clavaminate synthase-like"/>
    <property type="match status" value="1"/>
</dbReference>
<dbReference type="Pfam" id="PF02668">
    <property type="entry name" value="TauD"/>
    <property type="match status" value="1"/>
</dbReference>
<dbReference type="RefSeq" id="XP_005646391.1">
    <property type="nucleotide sequence ID" value="XM_005646334.1"/>
</dbReference>
<accession>I0YTX8</accession>
<dbReference type="GO" id="GO:0017000">
    <property type="term" value="P:antibiotic biosynthetic process"/>
    <property type="evidence" value="ECO:0007669"/>
    <property type="project" value="UniProtKB-KW"/>
</dbReference>
<dbReference type="GeneID" id="17039832"/>
<evidence type="ECO:0000256" key="1">
    <source>
        <dbReference type="ARBA" id="ARBA00023002"/>
    </source>
</evidence>